<dbReference type="InterPro" id="IPR045057">
    <property type="entry name" value="Gcn5-rel_NAT"/>
</dbReference>
<keyword evidence="2" id="KW-0808">Transferase</keyword>
<dbReference type="Gene3D" id="3.40.630.30">
    <property type="match status" value="1"/>
</dbReference>
<dbReference type="GO" id="GO:0016746">
    <property type="term" value="F:acyltransferase activity"/>
    <property type="evidence" value="ECO:0007669"/>
    <property type="project" value="UniProtKB-KW"/>
</dbReference>
<gene>
    <name evidence="2" type="ORF">R2Q92_01615</name>
</gene>
<feature type="domain" description="N-acetyltransferase" evidence="1">
    <location>
        <begin position="11"/>
        <end position="100"/>
    </location>
</feature>
<dbReference type="Proteomes" id="UP001291912">
    <property type="component" value="Unassembled WGS sequence"/>
</dbReference>
<evidence type="ECO:0000313" key="3">
    <source>
        <dbReference type="Proteomes" id="UP001291912"/>
    </source>
</evidence>
<keyword evidence="3" id="KW-1185">Reference proteome</keyword>
<dbReference type="PROSITE" id="PS51729">
    <property type="entry name" value="GNAT_YJDJ"/>
    <property type="match status" value="1"/>
</dbReference>
<dbReference type="InterPro" id="IPR031165">
    <property type="entry name" value="GNAT_YJDJ"/>
</dbReference>
<dbReference type="SUPFAM" id="SSF55729">
    <property type="entry name" value="Acyl-CoA N-acyltransferases (Nat)"/>
    <property type="match status" value="1"/>
</dbReference>
<accession>A0ABU5N344</accession>
<dbReference type="InterPro" id="IPR016181">
    <property type="entry name" value="Acyl_CoA_acyltransferase"/>
</dbReference>
<dbReference type="PANTHER" id="PTHR31435:SF10">
    <property type="entry name" value="BSR4717 PROTEIN"/>
    <property type="match status" value="1"/>
</dbReference>
<sequence>MTDSSETTRISRNDDESRYEIHLGDVLAGFARWETDDRGRLQMVHTEIDPAFTGRGLASILVAEALSDIAARAETVVPRCPFVAKFLTGNTVPGLSVDWPQGTPSD</sequence>
<dbReference type="EC" id="2.3.1.-" evidence="2"/>
<dbReference type="EMBL" id="JAWJYN010000001">
    <property type="protein sequence ID" value="MDZ8160514.1"/>
    <property type="molecule type" value="Genomic_DNA"/>
</dbReference>
<proteinExistence type="predicted"/>
<name>A0ABU5N344_9MICO</name>
<comment type="caution">
    <text evidence="2">The sequence shown here is derived from an EMBL/GenBank/DDBJ whole genome shotgun (WGS) entry which is preliminary data.</text>
</comment>
<keyword evidence="2" id="KW-0012">Acyltransferase</keyword>
<dbReference type="RefSeq" id="WP_194423224.1">
    <property type="nucleotide sequence ID" value="NZ_BAAAPT010000001.1"/>
</dbReference>
<evidence type="ECO:0000313" key="2">
    <source>
        <dbReference type="EMBL" id="MDZ8160514.1"/>
    </source>
</evidence>
<dbReference type="CDD" id="cd04301">
    <property type="entry name" value="NAT_SF"/>
    <property type="match status" value="1"/>
</dbReference>
<protein>
    <submittedName>
        <fullName evidence="2">GNAT family N-acetyltransferase</fullName>
        <ecNumber evidence="2">2.3.1.-</ecNumber>
    </submittedName>
</protein>
<dbReference type="Pfam" id="PF14542">
    <property type="entry name" value="Acetyltransf_CG"/>
    <property type="match status" value="1"/>
</dbReference>
<dbReference type="PANTHER" id="PTHR31435">
    <property type="entry name" value="PROTEIN NATD1"/>
    <property type="match status" value="1"/>
</dbReference>
<reference evidence="2 3" key="1">
    <citation type="submission" date="2023-10" db="EMBL/GenBank/DDBJ databases">
        <title>Microbacterium xanthum sp. nov., isolated from seaweed.</title>
        <authorList>
            <person name="Lee S.D."/>
        </authorList>
    </citation>
    <scope>NUCLEOTIDE SEQUENCE [LARGE SCALE GENOMIC DNA]</scope>
    <source>
        <strain evidence="2 3">KCTC 19124</strain>
    </source>
</reference>
<evidence type="ECO:0000259" key="1">
    <source>
        <dbReference type="PROSITE" id="PS51729"/>
    </source>
</evidence>
<organism evidence="2 3">
    <name type="scientific">Microbacterium aquimaris</name>
    <dbReference type="NCBI Taxonomy" id="459816"/>
    <lineage>
        <taxon>Bacteria</taxon>
        <taxon>Bacillati</taxon>
        <taxon>Actinomycetota</taxon>
        <taxon>Actinomycetes</taxon>
        <taxon>Micrococcales</taxon>
        <taxon>Microbacteriaceae</taxon>
        <taxon>Microbacterium</taxon>
    </lineage>
</organism>